<evidence type="ECO:0000313" key="5">
    <source>
        <dbReference type="Proteomes" id="UP000054266"/>
    </source>
</evidence>
<dbReference type="SUPFAM" id="SSF53474">
    <property type="entry name" value="alpha/beta-Hydrolases"/>
    <property type="match status" value="1"/>
</dbReference>
<dbReference type="EMBL" id="KN846960">
    <property type="protein sequence ID" value="KIW65715.1"/>
    <property type="molecule type" value="Genomic_DNA"/>
</dbReference>
<dbReference type="InterPro" id="IPR013094">
    <property type="entry name" value="AB_hydrolase_3"/>
</dbReference>
<keyword evidence="5" id="KW-1185">Reference proteome</keyword>
<dbReference type="Proteomes" id="UP000054266">
    <property type="component" value="Unassembled WGS sequence"/>
</dbReference>
<dbReference type="GO" id="GO:0016787">
    <property type="term" value="F:hydrolase activity"/>
    <property type="evidence" value="ECO:0007669"/>
    <property type="project" value="UniProtKB-KW"/>
</dbReference>
<dbReference type="InterPro" id="IPR029058">
    <property type="entry name" value="AB_hydrolase_fold"/>
</dbReference>
<name>A0A0D2FFX7_9EURO</name>
<dbReference type="PANTHER" id="PTHR48081">
    <property type="entry name" value="AB HYDROLASE SUPERFAMILY PROTEIN C4A8.06C"/>
    <property type="match status" value="1"/>
</dbReference>
<feature type="compositionally biased region" description="Pro residues" evidence="2">
    <location>
        <begin position="1"/>
        <end position="14"/>
    </location>
</feature>
<proteinExistence type="predicted"/>
<dbReference type="PANTHER" id="PTHR48081:SF8">
    <property type="entry name" value="ALPHA_BETA HYDROLASE FOLD-3 DOMAIN-CONTAINING PROTEIN-RELATED"/>
    <property type="match status" value="1"/>
</dbReference>
<protein>
    <recommendedName>
        <fullName evidence="3">Alpha/beta hydrolase fold-3 domain-containing protein</fullName>
    </recommendedName>
</protein>
<evidence type="ECO:0000256" key="1">
    <source>
        <dbReference type="ARBA" id="ARBA00022801"/>
    </source>
</evidence>
<keyword evidence="1" id="KW-0378">Hydrolase</keyword>
<feature type="domain" description="Alpha/beta hydrolase fold-3" evidence="3">
    <location>
        <begin position="183"/>
        <end position="292"/>
    </location>
</feature>
<dbReference type="InterPro" id="IPR050300">
    <property type="entry name" value="GDXG_lipolytic_enzyme"/>
</dbReference>
<dbReference type="STRING" id="5601.A0A0D2FFX7"/>
<dbReference type="AlphaFoldDB" id="A0A0D2FFX7"/>
<evidence type="ECO:0000256" key="2">
    <source>
        <dbReference type="SAM" id="MobiDB-lite"/>
    </source>
</evidence>
<feature type="region of interest" description="Disordered" evidence="2">
    <location>
        <begin position="1"/>
        <end position="44"/>
    </location>
</feature>
<evidence type="ECO:0000259" key="3">
    <source>
        <dbReference type="Pfam" id="PF07859"/>
    </source>
</evidence>
<dbReference type="HOGENOM" id="CLU_012494_3_2_1"/>
<accession>A0A0D2FFX7</accession>
<evidence type="ECO:0000313" key="4">
    <source>
        <dbReference type="EMBL" id="KIW65715.1"/>
    </source>
</evidence>
<reference evidence="4 5" key="1">
    <citation type="submission" date="2015-01" db="EMBL/GenBank/DDBJ databases">
        <title>The Genome Sequence of Capronia semiimmersa CBS27337.</title>
        <authorList>
            <consortium name="The Broad Institute Genomics Platform"/>
            <person name="Cuomo C."/>
            <person name="de Hoog S."/>
            <person name="Gorbushina A."/>
            <person name="Stielow B."/>
            <person name="Teixiera M."/>
            <person name="Abouelleil A."/>
            <person name="Chapman S.B."/>
            <person name="Priest M."/>
            <person name="Young S.K."/>
            <person name="Wortman J."/>
            <person name="Nusbaum C."/>
            <person name="Birren B."/>
        </authorList>
    </citation>
    <scope>NUCLEOTIDE SEQUENCE [LARGE SCALE GENOMIC DNA]</scope>
    <source>
        <strain evidence="4 5">CBS 27337</strain>
    </source>
</reference>
<dbReference type="Pfam" id="PF07859">
    <property type="entry name" value="Abhydrolase_3"/>
    <property type="match status" value="2"/>
</dbReference>
<organism evidence="4 5">
    <name type="scientific">Phialophora macrospora</name>
    <dbReference type="NCBI Taxonomy" id="1851006"/>
    <lineage>
        <taxon>Eukaryota</taxon>
        <taxon>Fungi</taxon>
        <taxon>Dikarya</taxon>
        <taxon>Ascomycota</taxon>
        <taxon>Pezizomycotina</taxon>
        <taxon>Eurotiomycetes</taxon>
        <taxon>Chaetothyriomycetidae</taxon>
        <taxon>Chaetothyriales</taxon>
        <taxon>Herpotrichiellaceae</taxon>
        <taxon>Phialophora</taxon>
    </lineage>
</organism>
<feature type="domain" description="Alpha/beta hydrolase fold-3" evidence="3">
    <location>
        <begin position="345"/>
        <end position="463"/>
    </location>
</feature>
<sequence length="525" mass="59677">MPRTPSPLSIPPPGEEIQMRETKPPSESPPETIVANTDAQDFATPKSPTIVFANASDLERGHHHHNHHHNLEPPEHALTEVFSNAFSTEEEEQQFSMRPRSMSHHLSAQDVPSRGWLTVKAKWWRALEMLGMCFHSWAWPRPAKPAFKWGIETDTVPIELYFYLPSIYDEVLQRDPSHRFPCVVNFHGGGFCLGEATDDKYWARVVLQHTNSIFISVNYRRAPEHPFPVPVDDCVEALLFVAEHAEELHIDQTNVALSGFSAGGNLAFTSALRLTHHRKINALEKTKSRPLTARSTATTETTDTYGSYLTDHDDHPHESHNFLTPMPSGSVHSTSNLVPQKSGSPLQIRSIVAWYPLLDWTMSRSRKIRESRNPEKCLSKTFTDLFDFSYLPAPDLHGNHCSPYASPSLAPDEMLQAGLPRDIQMWLCEWDMLLREGQLFAERLDNLGKRIDSKMIPQVPHAWDKSPNPFRDQRAIDVLYTKAAMNLNRVFQDRDGMGPFSSMSSLHPNDPIIQRQPRRSIVLPM</sequence>
<dbReference type="Gene3D" id="3.40.50.1820">
    <property type="entry name" value="alpha/beta hydrolase"/>
    <property type="match status" value="1"/>
</dbReference>
<gene>
    <name evidence="4" type="ORF">PV04_07946</name>
</gene>